<dbReference type="Gene3D" id="1.25.40.10">
    <property type="entry name" value="Tetratricopeptide repeat domain"/>
    <property type="match status" value="2"/>
</dbReference>
<dbReference type="GO" id="GO:0003723">
    <property type="term" value="F:RNA binding"/>
    <property type="evidence" value="ECO:0007669"/>
    <property type="project" value="TreeGrafter"/>
</dbReference>
<reference evidence="7" key="1">
    <citation type="submission" date="2017-02" db="UniProtKB">
        <authorList>
            <consortium name="WormBaseParasite"/>
        </authorList>
    </citation>
    <scope>IDENTIFICATION</scope>
</reference>
<dbReference type="FunFam" id="1.25.40.10:FF:000065">
    <property type="entry name" value="Programmed cell death 11"/>
    <property type="match status" value="1"/>
</dbReference>
<dbReference type="Pfam" id="PF23240">
    <property type="entry name" value="HAT_PRP39_N"/>
    <property type="match status" value="1"/>
</dbReference>
<dbReference type="WBParaSite" id="ASIM_0001554501-mRNA-1">
    <property type="protein sequence ID" value="ASIM_0001554501-mRNA-1"/>
    <property type="gene ID" value="ASIM_0001554501"/>
</dbReference>
<dbReference type="InterPro" id="IPR011990">
    <property type="entry name" value="TPR-like_helical_dom_sf"/>
</dbReference>
<organism evidence="7">
    <name type="scientific">Anisakis simplex</name>
    <name type="common">Herring worm</name>
    <dbReference type="NCBI Taxonomy" id="6269"/>
    <lineage>
        <taxon>Eukaryota</taxon>
        <taxon>Metazoa</taxon>
        <taxon>Ecdysozoa</taxon>
        <taxon>Nematoda</taxon>
        <taxon>Chromadorea</taxon>
        <taxon>Rhabditida</taxon>
        <taxon>Spirurina</taxon>
        <taxon>Ascaridomorpha</taxon>
        <taxon>Ascaridoidea</taxon>
        <taxon>Anisakidae</taxon>
        <taxon>Anisakis</taxon>
        <taxon>Anisakis simplex complex</taxon>
    </lineage>
</organism>
<dbReference type="Pfam" id="PF05843">
    <property type="entry name" value="Suf"/>
    <property type="match status" value="1"/>
</dbReference>
<dbReference type="InterPro" id="IPR019734">
    <property type="entry name" value="TPR_rpt"/>
</dbReference>
<evidence type="ECO:0000256" key="3">
    <source>
        <dbReference type="ARBA" id="ARBA00022737"/>
    </source>
</evidence>
<dbReference type="InterPro" id="IPR045209">
    <property type="entry name" value="Rrp5"/>
</dbReference>
<feature type="repeat" description="TPR" evidence="5">
    <location>
        <begin position="165"/>
        <end position="198"/>
    </location>
</feature>
<dbReference type="InterPro" id="IPR008847">
    <property type="entry name" value="Suf"/>
</dbReference>
<keyword evidence="3" id="KW-0677">Repeat</keyword>
<dbReference type="SMART" id="SM00386">
    <property type="entry name" value="HAT"/>
    <property type="match status" value="7"/>
</dbReference>
<dbReference type="GO" id="GO:0006364">
    <property type="term" value="P:rRNA processing"/>
    <property type="evidence" value="ECO:0007669"/>
    <property type="project" value="UniProtKB-KW"/>
</dbReference>
<keyword evidence="4" id="KW-0539">Nucleus</keyword>
<dbReference type="SUPFAM" id="SSF48452">
    <property type="entry name" value="TPR-like"/>
    <property type="match status" value="2"/>
</dbReference>
<dbReference type="AlphaFoldDB" id="A0A0M3K3K4"/>
<keyword evidence="5" id="KW-0802">TPR repeat</keyword>
<sequence length="338" mass="40041">LEQIYYQSLIFIFPAKKEREIAKEKELSEREKRLIEKNVQPESQADFDRLLTGSPNSSELWIRYISFFVSQKDIEKARAIAERALSVINYREEEEIFNVWTAYLNLELSFGNADSLKSVFDRAITNSDALKMYKQMVRIYQNVHKDEEVDNLLEEMLKKFRHDDLDVWFVYGQHLMQTKRFDKARDLLKRATKSLPQKHHVNVINRFAQMEYKYGDSEQGKTLFESILSAYPRKVDVWSVYLDMLIKNDKISEARQVFDRVTSLKLGTHKMRVFFKKWIDMEQKFGSEEQQKLNRNDLNSVNAIHRGMVEMGHDFTFRLIGMKAMESLRLNGIPLRAP</sequence>
<keyword evidence="2" id="KW-0698">rRNA processing</keyword>
<comment type="subcellular location">
    <subcellularLocation>
        <location evidence="1">Nucleus</location>
        <location evidence="1">Nucleolus</location>
    </subcellularLocation>
</comment>
<evidence type="ECO:0000259" key="6">
    <source>
        <dbReference type="Pfam" id="PF05843"/>
    </source>
</evidence>
<evidence type="ECO:0000313" key="7">
    <source>
        <dbReference type="WBParaSite" id="ASIM_0001554501-mRNA-1"/>
    </source>
</evidence>
<evidence type="ECO:0000256" key="1">
    <source>
        <dbReference type="ARBA" id="ARBA00004604"/>
    </source>
</evidence>
<name>A0A0M3K3K4_ANISI</name>
<proteinExistence type="predicted"/>
<evidence type="ECO:0000256" key="4">
    <source>
        <dbReference type="ARBA" id="ARBA00023242"/>
    </source>
</evidence>
<dbReference type="PANTHER" id="PTHR23270">
    <property type="entry name" value="PROGRAMMED CELL DEATH PROTEIN 11 PRE-RRNA PROCESSING PROTEIN RRP5"/>
    <property type="match status" value="1"/>
</dbReference>
<feature type="domain" description="Suppressor of forked" evidence="6">
    <location>
        <begin position="129"/>
        <end position="289"/>
    </location>
</feature>
<evidence type="ECO:0000256" key="2">
    <source>
        <dbReference type="ARBA" id="ARBA00022552"/>
    </source>
</evidence>
<accession>A0A0M3K3K4</accession>
<dbReference type="GO" id="GO:0032040">
    <property type="term" value="C:small-subunit processome"/>
    <property type="evidence" value="ECO:0007669"/>
    <property type="project" value="TreeGrafter"/>
</dbReference>
<dbReference type="PROSITE" id="PS50005">
    <property type="entry name" value="TPR"/>
    <property type="match status" value="1"/>
</dbReference>
<dbReference type="InterPro" id="IPR003107">
    <property type="entry name" value="HAT"/>
</dbReference>
<protein>
    <submittedName>
        <fullName evidence="7">Protein RRP5 homolog (inferred by orthology to a human protein)</fullName>
    </submittedName>
</protein>
<evidence type="ECO:0000256" key="5">
    <source>
        <dbReference type="PROSITE-ProRule" id="PRU00339"/>
    </source>
</evidence>
<dbReference type="PANTHER" id="PTHR23270:SF10">
    <property type="entry name" value="PROTEIN RRP5 HOMOLOG"/>
    <property type="match status" value="1"/>
</dbReference>